<dbReference type="Gene3D" id="3.60.110.10">
    <property type="entry name" value="Carbon-nitrogen hydrolase"/>
    <property type="match status" value="1"/>
</dbReference>
<name>A0A8E2JB62_9PEZI</name>
<sequence length="291" mass="32713">MKIACLQFAPEMGQVEHNMRRANEILSQTNLPSNLDWLVLPEMAFSGYNFQSLEAITPYLELTTAGPSTQWAIQTALRLRCHVTVGYPETTVPNPSATTVHYNSTVTISPIGQILANYRKTFLFYNDEIWARESPSGFFTEHLGTLGRVALGICMDINPYKFTAPWDAMEFASAAVTAHADIVSVSMAWISRHAPEDFEGLNALEPDMATMTYWIQRMQPLVDSAHQIKPLFVVFANRCGHEGEVYYSGSSTIMKIDKGGVWLYQSLGRDEERCLIVDTAERPKFQVRDSN</sequence>
<evidence type="ECO:0000313" key="3">
    <source>
        <dbReference type="Proteomes" id="UP000250266"/>
    </source>
</evidence>
<feature type="domain" description="CN hydrolase" evidence="1">
    <location>
        <begin position="1"/>
        <end position="284"/>
    </location>
</feature>
<proteinExistence type="predicted"/>
<dbReference type="OrthoDB" id="201515at2759"/>
<dbReference type="Pfam" id="PF00795">
    <property type="entry name" value="CN_hydrolase"/>
    <property type="match status" value="1"/>
</dbReference>
<dbReference type="PANTHER" id="PTHR11750:SF26">
    <property type="entry name" value="PROTEIN N-TERMINAL AMIDASE"/>
    <property type="match status" value="1"/>
</dbReference>
<accession>A0A8E2JB62</accession>
<gene>
    <name evidence="2" type="ORF">K432DRAFT_428921</name>
</gene>
<dbReference type="SUPFAM" id="SSF56317">
    <property type="entry name" value="Carbon-nitrogen hydrolase"/>
    <property type="match status" value="1"/>
</dbReference>
<reference evidence="2 3" key="1">
    <citation type="journal article" date="2016" name="Nat. Commun.">
        <title>Ectomycorrhizal ecology is imprinted in the genome of the dominant symbiotic fungus Cenococcum geophilum.</title>
        <authorList>
            <consortium name="DOE Joint Genome Institute"/>
            <person name="Peter M."/>
            <person name="Kohler A."/>
            <person name="Ohm R.A."/>
            <person name="Kuo A."/>
            <person name="Krutzmann J."/>
            <person name="Morin E."/>
            <person name="Arend M."/>
            <person name="Barry K.W."/>
            <person name="Binder M."/>
            <person name="Choi C."/>
            <person name="Clum A."/>
            <person name="Copeland A."/>
            <person name="Grisel N."/>
            <person name="Haridas S."/>
            <person name="Kipfer T."/>
            <person name="LaButti K."/>
            <person name="Lindquist E."/>
            <person name="Lipzen A."/>
            <person name="Maire R."/>
            <person name="Meier B."/>
            <person name="Mihaltcheva S."/>
            <person name="Molinier V."/>
            <person name="Murat C."/>
            <person name="Poggeler S."/>
            <person name="Quandt C.A."/>
            <person name="Sperisen C."/>
            <person name="Tritt A."/>
            <person name="Tisserant E."/>
            <person name="Crous P.W."/>
            <person name="Henrissat B."/>
            <person name="Nehls U."/>
            <person name="Egli S."/>
            <person name="Spatafora J.W."/>
            <person name="Grigoriev I.V."/>
            <person name="Martin F.M."/>
        </authorList>
    </citation>
    <scope>NUCLEOTIDE SEQUENCE [LARGE SCALE GENOMIC DNA]</scope>
    <source>
        <strain evidence="2 3">CBS 459.81</strain>
    </source>
</reference>
<dbReference type="AlphaFoldDB" id="A0A8E2JB62"/>
<dbReference type="EMBL" id="KV745239">
    <property type="protein sequence ID" value="OCK76139.1"/>
    <property type="molecule type" value="Genomic_DNA"/>
</dbReference>
<protein>
    <submittedName>
        <fullName evidence="2">Carbon-nitrogen hydrolase</fullName>
    </submittedName>
</protein>
<organism evidence="2 3">
    <name type="scientific">Lepidopterella palustris CBS 459.81</name>
    <dbReference type="NCBI Taxonomy" id="1314670"/>
    <lineage>
        <taxon>Eukaryota</taxon>
        <taxon>Fungi</taxon>
        <taxon>Dikarya</taxon>
        <taxon>Ascomycota</taxon>
        <taxon>Pezizomycotina</taxon>
        <taxon>Dothideomycetes</taxon>
        <taxon>Pleosporomycetidae</taxon>
        <taxon>Mytilinidiales</taxon>
        <taxon>Argynnaceae</taxon>
        <taxon>Lepidopterella</taxon>
    </lineage>
</organism>
<dbReference type="PROSITE" id="PS50263">
    <property type="entry name" value="CN_HYDROLASE"/>
    <property type="match status" value="1"/>
</dbReference>
<dbReference type="GO" id="GO:0070773">
    <property type="term" value="F:protein-N-terminal glutamine amidohydrolase activity"/>
    <property type="evidence" value="ECO:0007669"/>
    <property type="project" value="InterPro"/>
</dbReference>
<dbReference type="GO" id="GO:0030163">
    <property type="term" value="P:protein catabolic process"/>
    <property type="evidence" value="ECO:0007669"/>
    <property type="project" value="TreeGrafter"/>
</dbReference>
<dbReference type="InterPro" id="IPR003010">
    <property type="entry name" value="C-N_Hydrolase"/>
</dbReference>
<keyword evidence="2" id="KW-0378">Hydrolase</keyword>
<dbReference type="InterPro" id="IPR039703">
    <property type="entry name" value="Nta1"/>
</dbReference>
<evidence type="ECO:0000313" key="2">
    <source>
        <dbReference type="EMBL" id="OCK76139.1"/>
    </source>
</evidence>
<dbReference type="InterPro" id="IPR036526">
    <property type="entry name" value="C-N_Hydrolase_sf"/>
</dbReference>
<dbReference type="GO" id="GO:0008418">
    <property type="term" value="F:protein-N-terminal asparagine amidohydrolase activity"/>
    <property type="evidence" value="ECO:0007669"/>
    <property type="project" value="InterPro"/>
</dbReference>
<keyword evidence="3" id="KW-1185">Reference proteome</keyword>
<dbReference type="PANTHER" id="PTHR11750">
    <property type="entry name" value="PROTEIN N-TERMINAL AMIDASE"/>
    <property type="match status" value="1"/>
</dbReference>
<evidence type="ECO:0000259" key="1">
    <source>
        <dbReference type="PROSITE" id="PS50263"/>
    </source>
</evidence>
<dbReference type="Proteomes" id="UP000250266">
    <property type="component" value="Unassembled WGS sequence"/>
</dbReference>